<dbReference type="EMBL" id="CP015249">
    <property type="protein sequence ID" value="ANB16264.1"/>
    <property type="molecule type" value="Genomic_DNA"/>
</dbReference>
<dbReference type="KEGG" id="dko:I596_225"/>
<gene>
    <name evidence="1" type="ORF">I596_225</name>
</gene>
<name>A0A167G8K0_9GAMM</name>
<dbReference type="Proteomes" id="UP000076830">
    <property type="component" value="Chromosome"/>
</dbReference>
<reference evidence="1 2" key="1">
    <citation type="submission" date="2016-04" db="EMBL/GenBank/DDBJ databases">
        <title>Complete genome sequence of Dokdonella koreensis DS-123T.</title>
        <authorList>
            <person name="Kim J.F."/>
            <person name="Lee H."/>
            <person name="Kwak M.-J."/>
        </authorList>
    </citation>
    <scope>NUCLEOTIDE SEQUENCE [LARGE SCALE GENOMIC DNA]</scope>
    <source>
        <strain evidence="1 2">DS-123</strain>
    </source>
</reference>
<proteinExistence type="predicted"/>
<dbReference type="OrthoDB" id="8775351at2"/>
<protein>
    <submittedName>
        <fullName evidence="1">Uncharacterized protein</fullName>
    </submittedName>
</protein>
<dbReference type="RefSeq" id="WP_067642940.1">
    <property type="nucleotide sequence ID" value="NZ_CP015249.1"/>
</dbReference>
<evidence type="ECO:0000313" key="1">
    <source>
        <dbReference type="EMBL" id="ANB16264.1"/>
    </source>
</evidence>
<evidence type="ECO:0000313" key="2">
    <source>
        <dbReference type="Proteomes" id="UP000076830"/>
    </source>
</evidence>
<dbReference type="AlphaFoldDB" id="A0A167G8K0"/>
<organism evidence="1 2">
    <name type="scientific">Dokdonella koreensis DS-123</name>
    <dbReference type="NCBI Taxonomy" id="1300342"/>
    <lineage>
        <taxon>Bacteria</taxon>
        <taxon>Pseudomonadati</taxon>
        <taxon>Pseudomonadota</taxon>
        <taxon>Gammaproteobacteria</taxon>
        <taxon>Lysobacterales</taxon>
        <taxon>Rhodanobacteraceae</taxon>
        <taxon>Dokdonella</taxon>
    </lineage>
</organism>
<accession>A0A167G8K0</accession>
<sequence>MTGDDAVAFVREHGIVLASAKGRVPRLTDVIAGAPIAGSWWAHPEGRRIFAILRAVETSPDVLVCRLVDGKITFVHRRLWPALVRLAPRFATARLARVQQRHTSSGAHVNDVQPFPDWVPPEVAAAAQRMTTAAAEQQLRVVAGPDPA</sequence>
<keyword evidence="2" id="KW-1185">Reference proteome</keyword>